<dbReference type="AlphaFoldDB" id="A0A0W8E8E9"/>
<dbReference type="Pfam" id="PF01458">
    <property type="entry name" value="SUFBD_core"/>
    <property type="match status" value="1"/>
</dbReference>
<feature type="domain" description="SUF system FeS cluster assembly SufBD core" evidence="2">
    <location>
        <begin position="83"/>
        <end position="305"/>
    </location>
</feature>
<dbReference type="EMBL" id="LNQE01001842">
    <property type="protein sequence ID" value="KUG04723.1"/>
    <property type="molecule type" value="Genomic_DNA"/>
</dbReference>
<dbReference type="SUPFAM" id="SSF101960">
    <property type="entry name" value="Stabilizer of iron transporter SufD"/>
    <property type="match status" value="1"/>
</dbReference>
<gene>
    <name evidence="3" type="ORF">ASZ90_017862</name>
</gene>
<proteinExistence type="inferred from homology"/>
<dbReference type="PANTHER" id="PTHR30508:SF1">
    <property type="entry name" value="UPF0051 PROTEIN ABCI8, CHLOROPLASTIC-RELATED"/>
    <property type="match status" value="1"/>
</dbReference>
<name>A0A0W8E8E9_9ZZZZ</name>
<protein>
    <submittedName>
        <fullName evidence="3">Iron-sulfur cluster assembly protein sufb</fullName>
    </submittedName>
</protein>
<evidence type="ECO:0000256" key="1">
    <source>
        <dbReference type="ARBA" id="ARBA00043967"/>
    </source>
</evidence>
<accession>A0A0W8E8E9</accession>
<evidence type="ECO:0000259" key="2">
    <source>
        <dbReference type="Pfam" id="PF01458"/>
    </source>
</evidence>
<evidence type="ECO:0000313" key="3">
    <source>
        <dbReference type="EMBL" id="KUG04723.1"/>
    </source>
</evidence>
<organism evidence="3">
    <name type="scientific">hydrocarbon metagenome</name>
    <dbReference type="NCBI Taxonomy" id="938273"/>
    <lineage>
        <taxon>unclassified sequences</taxon>
        <taxon>metagenomes</taxon>
        <taxon>ecological metagenomes</taxon>
    </lineage>
</organism>
<dbReference type="GO" id="GO:0016226">
    <property type="term" value="P:iron-sulfur cluster assembly"/>
    <property type="evidence" value="ECO:0007669"/>
    <property type="project" value="InterPro"/>
</dbReference>
<dbReference type="InterPro" id="IPR055346">
    <property type="entry name" value="Fe-S_cluster_assembly_SufBD"/>
</dbReference>
<comment type="caution">
    <text evidence="3">The sequence shown here is derived from an EMBL/GenBank/DDBJ whole genome shotgun (WGS) entry which is preliminary data.</text>
</comment>
<dbReference type="InterPro" id="IPR037284">
    <property type="entry name" value="SUF_FeS_clus_asmbl_SufBD_sf"/>
</dbReference>
<dbReference type="InterPro" id="IPR000825">
    <property type="entry name" value="SUF_FeS_clus_asmbl_SufBD_core"/>
</dbReference>
<comment type="similarity">
    <text evidence="1">Belongs to the iron-sulfur cluster assembly SufBD family.</text>
</comment>
<reference evidence="3" key="1">
    <citation type="journal article" date="2015" name="Proc. Natl. Acad. Sci. U.S.A.">
        <title>Networks of energetic and metabolic interactions define dynamics in microbial communities.</title>
        <authorList>
            <person name="Embree M."/>
            <person name="Liu J.K."/>
            <person name="Al-Bassam M.M."/>
            <person name="Zengler K."/>
        </authorList>
    </citation>
    <scope>NUCLEOTIDE SEQUENCE</scope>
</reference>
<sequence>MKFDNLSLELLNTISNLTKMPDGAANIRLDGEAVVRSSSDNVTITPREDGQGFILEVKPNTVGETVHVPVLLTQTGLQETVANTFIIGENSDITIIAGCGIHNPSHADSRHDGVHEFIIKSGARLKYVEKHYGQGQGKGKRIMNPTTKITLQTGASAELEMTQIKGVDDTFRSTIAHIEDKASLKIVERLMTEGDQTAESDVQLNIIGKGGSGQILSRSVARDRSVQVFRAAVVGSVECIGHVECDSIIMDKARVSSIPELVAEDSEAVLTHEAAIGKIAGEQLVKLMSLGLSEQEAVDVILDGFLR</sequence>
<dbReference type="PANTHER" id="PTHR30508">
    <property type="entry name" value="FES CLUSTER ASSEMBLY PROTEIN SUF"/>
    <property type="match status" value="1"/>
</dbReference>